<dbReference type="InterPro" id="IPR008040">
    <property type="entry name" value="Hydant_A_N"/>
</dbReference>
<evidence type="ECO:0000313" key="4">
    <source>
        <dbReference type="EMBL" id="GLR54535.1"/>
    </source>
</evidence>
<dbReference type="InterPro" id="IPR049517">
    <property type="entry name" value="ACX-like_C"/>
</dbReference>
<dbReference type="RefSeq" id="WP_244766382.1">
    <property type="nucleotide sequence ID" value="NZ_BSOP01000051.1"/>
</dbReference>
<dbReference type="Proteomes" id="UP001156702">
    <property type="component" value="Unassembled WGS sequence"/>
</dbReference>
<accession>A0ABQ5ZNX6</accession>
<dbReference type="PANTHER" id="PTHR11365">
    <property type="entry name" value="5-OXOPROLINASE RELATED"/>
    <property type="match status" value="1"/>
</dbReference>
<comment type="caution">
    <text evidence="4">The sequence shown here is derived from an EMBL/GenBank/DDBJ whole genome shotgun (WGS) entry which is preliminary data.</text>
</comment>
<evidence type="ECO:0000259" key="1">
    <source>
        <dbReference type="Pfam" id="PF01968"/>
    </source>
</evidence>
<dbReference type="Pfam" id="PF19278">
    <property type="entry name" value="Hydant_A_C"/>
    <property type="match status" value="1"/>
</dbReference>
<evidence type="ECO:0000313" key="5">
    <source>
        <dbReference type="Proteomes" id="UP001156702"/>
    </source>
</evidence>
<feature type="domain" description="Acetophenone carboxylase-like C-terminal" evidence="3">
    <location>
        <begin position="523"/>
        <end position="687"/>
    </location>
</feature>
<dbReference type="InterPro" id="IPR043129">
    <property type="entry name" value="ATPase_NBD"/>
</dbReference>
<evidence type="ECO:0000259" key="2">
    <source>
        <dbReference type="Pfam" id="PF05378"/>
    </source>
</evidence>
<evidence type="ECO:0000259" key="3">
    <source>
        <dbReference type="Pfam" id="PF19278"/>
    </source>
</evidence>
<dbReference type="SUPFAM" id="SSF53067">
    <property type="entry name" value="Actin-like ATPase domain"/>
    <property type="match status" value="1"/>
</dbReference>
<name>A0ABQ5ZNX6_9HYPH</name>
<dbReference type="PANTHER" id="PTHR11365:SF23">
    <property type="entry name" value="HYPOTHETICAL 5-OXOPROLINASE (EUROFUNG)-RELATED"/>
    <property type="match status" value="1"/>
</dbReference>
<feature type="domain" description="Hydantoinase/oxoprolinase N-terminal" evidence="2">
    <location>
        <begin position="8"/>
        <end position="183"/>
    </location>
</feature>
<gene>
    <name evidence="4" type="ORF">GCM10007923_57520</name>
</gene>
<reference evidence="5" key="1">
    <citation type="journal article" date="2019" name="Int. J. Syst. Evol. Microbiol.">
        <title>The Global Catalogue of Microorganisms (GCM) 10K type strain sequencing project: providing services to taxonomists for standard genome sequencing and annotation.</title>
        <authorList>
            <consortium name="The Broad Institute Genomics Platform"/>
            <consortium name="The Broad Institute Genome Sequencing Center for Infectious Disease"/>
            <person name="Wu L."/>
            <person name="Ma J."/>
        </authorList>
    </citation>
    <scope>NUCLEOTIDE SEQUENCE [LARGE SCALE GENOMIC DNA]</scope>
    <source>
        <strain evidence="5">NBRC 102122</strain>
    </source>
</reference>
<dbReference type="Gene3D" id="3.30.420.40">
    <property type="match status" value="1"/>
</dbReference>
<protein>
    <submittedName>
        <fullName evidence="4">Methylhydantoinase</fullName>
    </submittedName>
</protein>
<keyword evidence="5" id="KW-1185">Reference proteome</keyword>
<dbReference type="Pfam" id="PF01968">
    <property type="entry name" value="Hydantoinase_A"/>
    <property type="match status" value="1"/>
</dbReference>
<sequence>MTANLRVRIGVDVGGTFTDLVLVDDRRGVIYTGKQLTTHQDPSQAICEGIARIVRESGLTIDQVDGIVHGTTLVTNTLIERNGSRVGLVTTKGFRDVLEVGHEMRYDLYDLFMEKPEPLVPRPLRLTVTERMSAKGEVLEPLDEEEVLAAARQLVEAGVDAIAVSFLNAFANPSHETRAAELIAGAYPDIPVTTSVGVAPEIREYERTCTAAANAYVLPQMRRYIKVLRQKLQDLGFRGTLSVMLSNGGTAALGVAEDAPIQMIESGPAAGAISGAHYAGLSDTDHAVAFDMGGTTAKMCLIEKGQPEHSQTFEAGRVRRFRQGSGIPLKVPVIDLIEIGAGGGSIARLDRMGLLKVGPDSASSEPGPVCYRKGGENPTVTDADLMLGYLSPEYFLGGELELDTGAVEAALKRKLADDAGLETIESAAGIHAVVNNNMAAATRRYIAEKGRDPRKYTLIATGGAGPVHAYGLAKELKISRLIIPFGAGVSSALGFLLAAPAVNDVRSQIVLLDQATPEVAAGLYGQMRENAVAQLTAAGANRHEVTMKSSVDIRYRGQGFDIEVELPGDFLEADFRAGLKARFEEKYELLFGRHITDVPIEIVSWRLTASCPRPEIKLQFEGRQIDRREARKGTRRVHFGQSGFVEAQVYNRYGLTAGTTFKGPAVIEERESTAVVGPDATVSVDQHLNLIVDIQDTRGDLV</sequence>
<dbReference type="EMBL" id="BSOP01000051">
    <property type="protein sequence ID" value="GLR54535.1"/>
    <property type="molecule type" value="Genomic_DNA"/>
</dbReference>
<organism evidence="4 5">
    <name type="scientific">Shinella yambaruensis</name>
    <dbReference type="NCBI Taxonomy" id="415996"/>
    <lineage>
        <taxon>Bacteria</taxon>
        <taxon>Pseudomonadati</taxon>
        <taxon>Pseudomonadota</taxon>
        <taxon>Alphaproteobacteria</taxon>
        <taxon>Hyphomicrobiales</taxon>
        <taxon>Rhizobiaceae</taxon>
        <taxon>Shinella</taxon>
    </lineage>
</organism>
<proteinExistence type="predicted"/>
<dbReference type="Pfam" id="PF05378">
    <property type="entry name" value="Hydant_A_N"/>
    <property type="match status" value="1"/>
</dbReference>
<dbReference type="InterPro" id="IPR002821">
    <property type="entry name" value="Hydantoinase_A"/>
</dbReference>
<dbReference type="InterPro" id="IPR045079">
    <property type="entry name" value="Oxoprolinase-like"/>
</dbReference>
<feature type="domain" description="Hydantoinase A/oxoprolinase" evidence="1">
    <location>
        <begin position="207"/>
        <end position="500"/>
    </location>
</feature>